<dbReference type="InterPro" id="IPR006694">
    <property type="entry name" value="Fatty_acid_hydroxylase"/>
</dbReference>
<evidence type="ECO:0000256" key="5">
    <source>
        <dbReference type="SAM" id="Phobius"/>
    </source>
</evidence>
<dbReference type="AlphaFoldDB" id="A0A1K2H965"/>
<dbReference type="RefSeq" id="WP_139256038.1">
    <property type="nucleotide sequence ID" value="NZ_FPKR01000003.1"/>
</dbReference>
<accession>A0A1K2H965</accession>
<proteinExistence type="predicted"/>
<dbReference type="InterPro" id="IPR050307">
    <property type="entry name" value="Sterol_Desaturase_Related"/>
</dbReference>
<evidence type="ECO:0000256" key="2">
    <source>
        <dbReference type="ARBA" id="ARBA00022692"/>
    </source>
</evidence>
<dbReference type="Proteomes" id="UP000186513">
    <property type="component" value="Unassembled WGS sequence"/>
</dbReference>
<dbReference type="EMBL" id="FPKR01000003">
    <property type="protein sequence ID" value="SFZ73342.1"/>
    <property type="molecule type" value="Genomic_DNA"/>
</dbReference>
<dbReference type="GO" id="GO:0008610">
    <property type="term" value="P:lipid biosynthetic process"/>
    <property type="evidence" value="ECO:0007669"/>
    <property type="project" value="InterPro"/>
</dbReference>
<keyword evidence="3 5" id="KW-1133">Transmembrane helix</keyword>
<dbReference type="STRING" id="1121279.SAMN02745887_00777"/>
<evidence type="ECO:0000259" key="6">
    <source>
        <dbReference type="Pfam" id="PF04116"/>
    </source>
</evidence>
<dbReference type="Pfam" id="PF04116">
    <property type="entry name" value="FA_hydroxylase"/>
    <property type="match status" value="1"/>
</dbReference>
<feature type="transmembrane region" description="Helical" evidence="5">
    <location>
        <begin position="77"/>
        <end position="96"/>
    </location>
</feature>
<evidence type="ECO:0000313" key="8">
    <source>
        <dbReference type="Proteomes" id="UP000186513"/>
    </source>
</evidence>
<dbReference type="OrthoDB" id="9770329at2"/>
<dbReference type="GO" id="GO:0005506">
    <property type="term" value="F:iron ion binding"/>
    <property type="evidence" value="ECO:0007669"/>
    <property type="project" value="InterPro"/>
</dbReference>
<feature type="domain" description="Fatty acid hydroxylase" evidence="6">
    <location>
        <begin position="80"/>
        <end position="210"/>
    </location>
</feature>
<evidence type="ECO:0000256" key="1">
    <source>
        <dbReference type="ARBA" id="ARBA00004370"/>
    </source>
</evidence>
<feature type="transmembrane region" description="Helical" evidence="5">
    <location>
        <begin position="6"/>
        <end position="23"/>
    </location>
</feature>
<feature type="transmembrane region" description="Helical" evidence="5">
    <location>
        <begin position="35"/>
        <end position="57"/>
    </location>
</feature>
<evidence type="ECO:0000313" key="7">
    <source>
        <dbReference type="EMBL" id="SFZ73342.1"/>
    </source>
</evidence>
<gene>
    <name evidence="7" type="ORF">SAMN02745887_00777</name>
</gene>
<dbReference type="GO" id="GO:0016020">
    <property type="term" value="C:membrane"/>
    <property type="evidence" value="ECO:0007669"/>
    <property type="project" value="UniProtKB-SubCell"/>
</dbReference>
<feature type="transmembrane region" description="Helical" evidence="5">
    <location>
        <begin position="142"/>
        <end position="166"/>
    </location>
</feature>
<keyword evidence="4 5" id="KW-0472">Membrane</keyword>
<organism evidence="7 8">
    <name type="scientific">Chitinimonas taiwanensis DSM 18899</name>
    <dbReference type="NCBI Taxonomy" id="1121279"/>
    <lineage>
        <taxon>Bacteria</taxon>
        <taxon>Pseudomonadati</taxon>
        <taxon>Pseudomonadota</taxon>
        <taxon>Betaproteobacteria</taxon>
        <taxon>Neisseriales</taxon>
        <taxon>Chitinibacteraceae</taxon>
        <taxon>Chitinimonas</taxon>
    </lineage>
</organism>
<protein>
    <submittedName>
        <fullName evidence="7">Sterol desaturase/sphingolipid hydroxylase, fatty acid hydroxylase superfamily</fullName>
    </submittedName>
</protein>
<dbReference type="GO" id="GO:0016491">
    <property type="term" value="F:oxidoreductase activity"/>
    <property type="evidence" value="ECO:0007669"/>
    <property type="project" value="InterPro"/>
</dbReference>
<keyword evidence="8" id="KW-1185">Reference proteome</keyword>
<reference evidence="7 8" key="1">
    <citation type="submission" date="2016-11" db="EMBL/GenBank/DDBJ databases">
        <authorList>
            <person name="Jaros S."/>
            <person name="Januszkiewicz K."/>
            <person name="Wedrychowicz H."/>
        </authorList>
    </citation>
    <scope>NUCLEOTIDE SEQUENCE [LARGE SCALE GENOMIC DNA]</scope>
    <source>
        <strain evidence="7 8">DSM 18899</strain>
    </source>
</reference>
<keyword evidence="2 5" id="KW-0812">Transmembrane</keyword>
<name>A0A1K2H965_9NEIS</name>
<evidence type="ECO:0000256" key="4">
    <source>
        <dbReference type="ARBA" id="ARBA00023136"/>
    </source>
</evidence>
<comment type="subcellular location">
    <subcellularLocation>
        <location evidence="1">Membrane</location>
    </subcellularLocation>
</comment>
<sequence length="249" mass="28383">MIELYTYPLIALLFVAIFCREVIAPASRNHCDRRWLILSTGLGVATVLVTLLLGYLFASGIEQHALIQASRHLPDPVTGLLSFLLASFIFYWWHRATHRFDLLWRIFHQLHHSAKRVEALTAFYAHPMDTAAAVLISAFSSYLILGASPLAAAIALFLTGAFDLFLHSDLRTPRWLGYLVQRPEMHTVHHEQDHHAQNYGLPIWDMLFGTWANPKERSLALGFDEARSQRISDMLLFRDVHQSKPDAMP</sequence>
<dbReference type="PANTHER" id="PTHR11863">
    <property type="entry name" value="STEROL DESATURASE"/>
    <property type="match status" value="1"/>
</dbReference>
<evidence type="ECO:0000256" key="3">
    <source>
        <dbReference type="ARBA" id="ARBA00022989"/>
    </source>
</evidence>